<dbReference type="OrthoDB" id="1987139at2"/>
<sequence>MELNEKELRSLIERVIELTVDAIKNQDNKVLVVYSGNDKKRCVRTLRTLRAEGVGEITLVATQEQLDCENFVKEVCTICKRIVTPQSIQEEPFIYDKMIFPVMPRSVLAKCALGISDIYETEMVKMAFEEGIEITIARGGLDKFTGNEPLEYQQRIMGYIRTLVEYGIHIQFDTEGR</sequence>
<dbReference type="AlphaFoldDB" id="A0A1G6BR53"/>
<dbReference type="Proteomes" id="UP000199228">
    <property type="component" value="Unassembled WGS sequence"/>
</dbReference>
<reference evidence="1 2" key="1">
    <citation type="submission" date="2016-10" db="EMBL/GenBank/DDBJ databases">
        <authorList>
            <person name="de Groot N.N."/>
        </authorList>
    </citation>
    <scope>NUCLEOTIDE SEQUENCE [LARGE SCALE GENOMIC DNA]</scope>
    <source>
        <strain evidence="1 2">DSM 3217</strain>
    </source>
</reference>
<evidence type="ECO:0000313" key="2">
    <source>
        <dbReference type="Proteomes" id="UP000199228"/>
    </source>
</evidence>
<dbReference type="STRING" id="1732.SAMN02910417_01711"/>
<dbReference type="EMBL" id="FMXR01000012">
    <property type="protein sequence ID" value="SDB23120.1"/>
    <property type="molecule type" value="Genomic_DNA"/>
</dbReference>
<name>A0A1G6BR53_EUBOX</name>
<protein>
    <submittedName>
        <fullName evidence="1">Uncharacterized protein</fullName>
    </submittedName>
</protein>
<proteinExistence type="predicted"/>
<organism evidence="1 2">
    <name type="scientific">Eubacterium oxidoreducens</name>
    <dbReference type="NCBI Taxonomy" id="1732"/>
    <lineage>
        <taxon>Bacteria</taxon>
        <taxon>Bacillati</taxon>
        <taxon>Bacillota</taxon>
        <taxon>Clostridia</taxon>
        <taxon>Eubacteriales</taxon>
        <taxon>Eubacteriaceae</taxon>
        <taxon>Eubacterium</taxon>
    </lineage>
</organism>
<dbReference type="RefSeq" id="WP_090173947.1">
    <property type="nucleotide sequence ID" value="NZ_FMXR01000012.1"/>
</dbReference>
<accession>A0A1G6BR53</accession>
<evidence type="ECO:0000313" key="1">
    <source>
        <dbReference type="EMBL" id="SDB23120.1"/>
    </source>
</evidence>
<keyword evidence="2" id="KW-1185">Reference proteome</keyword>
<gene>
    <name evidence="1" type="ORF">SAMN02910417_01711</name>
</gene>